<keyword evidence="6" id="KW-1185">Reference proteome</keyword>
<dbReference type="InterPro" id="IPR019826">
    <property type="entry name" value="Carboxylesterase_B_AS"/>
</dbReference>
<evidence type="ECO:0000259" key="4">
    <source>
        <dbReference type="Pfam" id="PF00135"/>
    </source>
</evidence>
<evidence type="ECO:0000313" key="6">
    <source>
        <dbReference type="Proteomes" id="UP001595681"/>
    </source>
</evidence>
<dbReference type="InterPro" id="IPR019819">
    <property type="entry name" value="Carboxylesterase_B_CS"/>
</dbReference>
<dbReference type="Gene3D" id="3.40.50.1820">
    <property type="entry name" value="alpha/beta hydrolase"/>
    <property type="match status" value="1"/>
</dbReference>
<proteinExistence type="inferred from homology"/>
<dbReference type="InterPro" id="IPR002018">
    <property type="entry name" value="CarbesteraseB"/>
</dbReference>
<evidence type="ECO:0000256" key="3">
    <source>
        <dbReference type="RuleBase" id="RU361235"/>
    </source>
</evidence>
<protein>
    <recommendedName>
        <fullName evidence="3">Carboxylic ester hydrolase</fullName>
        <ecNumber evidence="3">3.1.1.-</ecNumber>
    </recommendedName>
</protein>
<dbReference type="EMBL" id="JBHRVU010000005">
    <property type="protein sequence ID" value="MFC3443252.1"/>
    <property type="molecule type" value="Genomic_DNA"/>
</dbReference>
<dbReference type="RefSeq" id="WP_380797937.1">
    <property type="nucleotide sequence ID" value="NZ_JBHRVU010000005.1"/>
</dbReference>
<comment type="caution">
    <text evidence="5">The sequence shown here is derived from an EMBL/GenBank/DDBJ whole genome shotgun (WGS) entry which is preliminary data.</text>
</comment>
<feature type="signal peptide" evidence="3">
    <location>
        <begin position="1"/>
        <end position="20"/>
    </location>
</feature>
<keyword evidence="3" id="KW-0732">Signal</keyword>
<evidence type="ECO:0000313" key="5">
    <source>
        <dbReference type="EMBL" id="MFC3443252.1"/>
    </source>
</evidence>
<comment type="similarity">
    <text evidence="1 3">Belongs to the type-B carboxylesterase/lipase family.</text>
</comment>
<feature type="domain" description="Carboxylesterase type B" evidence="4">
    <location>
        <begin position="35"/>
        <end position="497"/>
    </location>
</feature>
<dbReference type="SUPFAM" id="SSF53474">
    <property type="entry name" value="alpha/beta-Hydrolases"/>
    <property type="match status" value="1"/>
</dbReference>
<dbReference type="PROSITE" id="PS00122">
    <property type="entry name" value="CARBOXYLESTERASE_B_1"/>
    <property type="match status" value="1"/>
</dbReference>
<dbReference type="InterPro" id="IPR029058">
    <property type="entry name" value="AB_hydrolase_fold"/>
</dbReference>
<dbReference type="EC" id="3.1.1.-" evidence="3"/>
<evidence type="ECO:0000256" key="1">
    <source>
        <dbReference type="ARBA" id="ARBA00005964"/>
    </source>
</evidence>
<dbReference type="Pfam" id="PF00135">
    <property type="entry name" value="COesterase"/>
    <property type="match status" value="1"/>
</dbReference>
<feature type="chain" id="PRO_5044995861" description="Carboxylic ester hydrolase" evidence="3">
    <location>
        <begin position="21"/>
        <end position="535"/>
    </location>
</feature>
<dbReference type="InterPro" id="IPR050309">
    <property type="entry name" value="Type-B_Carboxylest/Lipase"/>
</dbReference>
<name>A0ABV7NLQ0_9SPHN</name>
<keyword evidence="2 3" id="KW-0378">Hydrolase</keyword>
<dbReference type="Proteomes" id="UP001595681">
    <property type="component" value="Unassembled WGS sequence"/>
</dbReference>
<gene>
    <name evidence="5" type="ORF">ACFOKF_19035</name>
</gene>
<dbReference type="PROSITE" id="PS00941">
    <property type="entry name" value="CARBOXYLESTERASE_B_2"/>
    <property type="match status" value="1"/>
</dbReference>
<evidence type="ECO:0000256" key="2">
    <source>
        <dbReference type="ARBA" id="ARBA00022801"/>
    </source>
</evidence>
<accession>A0ABV7NLQ0</accession>
<sequence>MILRLCAALGALAMASPALAQVVERPAGDPVHGDAGLIAGKTLPSGIREWLGVPFAAPPVRDLRWRDPQPHAAWLGVWNADRPAPECIQPLRGRSINHYFGEEATSEDCLYLNIWAPEAPPPSGKPYPVIAWIYGGGFNVGSASMANYAGEALAGKGAIYVSIAYRVGPLGFLAHPDLTKEGQGHSGNYGLKDQIAALRWVQRNIAAFGGDPTNVTIAGQSAGSMSISLLQASPAARGLFHRVVGMSGSALGELMAPAPLADAEAEGVALQQALGASSIESMRDMPADRLIALAAPMKRRPVVIDGQVVAEAPQAAFAAGRQNDVPMMIGFTQDEYFRSLGPIASVADYEAAVRLAFPKTATQLLRAYPAQTAEEAQRAARDVERDSTLGLQMAEWAKAQSSKGKAPLYAYFFTRTHPYRPGVTFADHDPATVGAYHTADVPYWLGTLDSLNLFRSTRDWTAMDRSLSADMMDRLIAFARNGNPGTDWPAWKATTPKLHVFGETGGMIDWPHFRDLPLLKDAAPATPTQRPRIRD</sequence>
<dbReference type="PANTHER" id="PTHR11559">
    <property type="entry name" value="CARBOXYLESTERASE"/>
    <property type="match status" value="1"/>
</dbReference>
<organism evidence="5 6">
    <name type="scientific">Sphingobium rhizovicinum</name>
    <dbReference type="NCBI Taxonomy" id="432308"/>
    <lineage>
        <taxon>Bacteria</taxon>
        <taxon>Pseudomonadati</taxon>
        <taxon>Pseudomonadota</taxon>
        <taxon>Alphaproteobacteria</taxon>
        <taxon>Sphingomonadales</taxon>
        <taxon>Sphingomonadaceae</taxon>
        <taxon>Sphingobium</taxon>
    </lineage>
</organism>
<reference evidence="6" key="1">
    <citation type="journal article" date="2019" name="Int. J. Syst. Evol. Microbiol.">
        <title>The Global Catalogue of Microorganisms (GCM) 10K type strain sequencing project: providing services to taxonomists for standard genome sequencing and annotation.</title>
        <authorList>
            <consortium name="The Broad Institute Genomics Platform"/>
            <consortium name="The Broad Institute Genome Sequencing Center for Infectious Disease"/>
            <person name="Wu L."/>
            <person name="Ma J."/>
        </authorList>
    </citation>
    <scope>NUCLEOTIDE SEQUENCE [LARGE SCALE GENOMIC DNA]</scope>
    <source>
        <strain evidence="6">CCM 7491</strain>
    </source>
</reference>